<name>A0A7R7DQF5_9ACTN</name>
<accession>A0A7R7DQF5</accession>
<organism evidence="3 4">
    <name type="scientific">Actinocatenispora thailandica</name>
    <dbReference type="NCBI Taxonomy" id="227318"/>
    <lineage>
        <taxon>Bacteria</taxon>
        <taxon>Bacillati</taxon>
        <taxon>Actinomycetota</taxon>
        <taxon>Actinomycetes</taxon>
        <taxon>Micromonosporales</taxon>
        <taxon>Micromonosporaceae</taxon>
        <taxon>Actinocatenispora</taxon>
    </lineage>
</organism>
<feature type="transmembrane region" description="Helical" evidence="1">
    <location>
        <begin position="25"/>
        <end position="49"/>
    </location>
</feature>
<proteinExistence type="predicted"/>
<gene>
    <name evidence="3" type="ORF">Athai_32530</name>
</gene>
<sequence length="106" mass="10799">MATANYPTQTVNYQPTGDYRPTSSLAVVSLVTALFGLITFGVGSIVGIVTGHIALRDTRGEHKKGRSAAIAGLLVGYIGIVPAALLCITIVMLVAGAASTGSTSTY</sequence>
<evidence type="ECO:0000256" key="1">
    <source>
        <dbReference type="SAM" id="Phobius"/>
    </source>
</evidence>
<evidence type="ECO:0000313" key="3">
    <source>
        <dbReference type="EMBL" id="BCJ35750.1"/>
    </source>
</evidence>
<feature type="transmembrane region" description="Helical" evidence="1">
    <location>
        <begin position="70"/>
        <end position="98"/>
    </location>
</feature>
<protein>
    <recommendedName>
        <fullName evidence="2">DUF4190 domain-containing protein</fullName>
    </recommendedName>
</protein>
<dbReference type="RefSeq" id="WP_203962230.1">
    <property type="nucleotide sequence ID" value="NZ_AP023355.1"/>
</dbReference>
<dbReference type="KEGG" id="atl:Athai_32530"/>
<keyword evidence="4" id="KW-1185">Reference proteome</keyword>
<dbReference type="Proteomes" id="UP000611640">
    <property type="component" value="Chromosome"/>
</dbReference>
<dbReference type="EMBL" id="AP023355">
    <property type="protein sequence ID" value="BCJ35750.1"/>
    <property type="molecule type" value="Genomic_DNA"/>
</dbReference>
<evidence type="ECO:0000313" key="4">
    <source>
        <dbReference type="Proteomes" id="UP000611640"/>
    </source>
</evidence>
<dbReference type="Pfam" id="PF13828">
    <property type="entry name" value="DUF4190"/>
    <property type="match status" value="1"/>
</dbReference>
<reference evidence="3 4" key="1">
    <citation type="submission" date="2020-08" db="EMBL/GenBank/DDBJ databases">
        <title>Whole genome shotgun sequence of Actinocatenispora thailandica NBRC 105041.</title>
        <authorList>
            <person name="Komaki H."/>
            <person name="Tamura T."/>
        </authorList>
    </citation>
    <scope>NUCLEOTIDE SEQUENCE [LARGE SCALE GENOMIC DNA]</scope>
    <source>
        <strain evidence="3 4">NBRC 105041</strain>
    </source>
</reference>
<dbReference type="InterPro" id="IPR025241">
    <property type="entry name" value="DUF4190"/>
</dbReference>
<feature type="domain" description="DUF4190" evidence="2">
    <location>
        <begin position="25"/>
        <end position="85"/>
    </location>
</feature>
<dbReference type="AlphaFoldDB" id="A0A7R7DQF5"/>
<keyword evidence="1" id="KW-0472">Membrane</keyword>
<evidence type="ECO:0000259" key="2">
    <source>
        <dbReference type="Pfam" id="PF13828"/>
    </source>
</evidence>
<keyword evidence="1" id="KW-0812">Transmembrane</keyword>
<keyword evidence="1" id="KW-1133">Transmembrane helix</keyword>